<keyword evidence="3" id="KW-0808">Transferase</keyword>
<dbReference type="STRING" id="55544.A0A4D9EFF1"/>
<dbReference type="EMBL" id="QXTE01000045">
    <property type="protein sequence ID" value="TFK10091.1"/>
    <property type="molecule type" value="Genomic_DNA"/>
</dbReference>
<keyword evidence="4 5" id="KW-0949">S-adenosyl-L-methionine</keyword>
<dbReference type="InterPro" id="IPR016673">
    <property type="entry name" value="HHMT-like"/>
</dbReference>
<evidence type="ECO:0000256" key="1">
    <source>
        <dbReference type="ARBA" id="ARBA00011245"/>
    </source>
</evidence>
<reference evidence="7 8" key="1">
    <citation type="submission" date="2019-04" db="EMBL/GenBank/DDBJ databases">
        <title>Draft genome of the big-headed turtle Platysternon megacephalum.</title>
        <authorList>
            <person name="Gong S."/>
        </authorList>
    </citation>
    <scope>NUCLEOTIDE SEQUENCE [LARGE SCALE GENOMIC DNA]</scope>
    <source>
        <strain evidence="7">DO16091913</strain>
        <tissue evidence="7">Muscle</tissue>
    </source>
</reference>
<evidence type="ECO:0000256" key="3">
    <source>
        <dbReference type="ARBA" id="ARBA00022679"/>
    </source>
</evidence>
<reference evidence="7 8" key="2">
    <citation type="submission" date="2019-04" db="EMBL/GenBank/DDBJ databases">
        <title>The genome sequence of big-headed turtle.</title>
        <authorList>
            <person name="Gong S."/>
        </authorList>
    </citation>
    <scope>NUCLEOTIDE SEQUENCE [LARGE SCALE GENOMIC DNA]</scope>
    <source>
        <strain evidence="7">DO16091913</strain>
        <tissue evidence="7">Muscle</tissue>
    </source>
</reference>
<keyword evidence="2" id="KW-0489">Methyltransferase</keyword>
<feature type="binding site" evidence="5">
    <location>
        <position position="89"/>
    </location>
    <ligand>
        <name>S-adenosyl-L-methionine</name>
        <dbReference type="ChEBI" id="CHEBI:59789"/>
    </ligand>
</feature>
<dbReference type="Pfam" id="PF13489">
    <property type="entry name" value="Methyltransf_23"/>
    <property type="match status" value="1"/>
</dbReference>
<feature type="binding site" evidence="5">
    <location>
        <position position="94"/>
    </location>
    <ligand>
        <name>S-adenosyl-L-methionine</name>
        <dbReference type="ChEBI" id="CHEBI:59789"/>
    </ligand>
</feature>
<dbReference type="CDD" id="cd02440">
    <property type="entry name" value="AdoMet_MTases"/>
    <property type="match status" value="1"/>
</dbReference>
<dbReference type="GO" id="GO:0008170">
    <property type="term" value="F:N-methyltransferase activity"/>
    <property type="evidence" value="ECO:0007669"/>
    <property type="project" value="InterPro"/>
</dbReference>
<feature type="binding site" evidence="6">
    <location>
        <position position="283"/>
    </location>
    <ligand>
        <name>substrate</name>
    </ligand>
</feature>
<evidence type="ECO:0000256" key="6">
    <source>
        <dbReference type="PIRSR" id="PIRSR016616-2"/>
    </source>
</evidence>
<organism evidence="7 8">
    <name type="scientific">Platysternon megacephalum</name>
    <name type="common">big-headed turtle</name>
    <dbReference type="NCBI Taxonomy" id="55544"/>
    <lineage>
        <taxon>Eukaryota</taxon>
        <taxon>Metazoa</taxon>
        <taxon>Chordata</taxon>
        <taxon>Craniata</taxon>
        <taxon>Vertebrata</taxon>
        <taxon>Euteleostomi</taxon>
        <taxon>Archelosauria</taxon>
        <taxon>Testudinata</taxon>
        <taxon>Testudines</taxon>
        <taxon>Cryptodira</taxon>
        <taxon>Durocryptodira</taxon>
        <taxon>Testudinoidea</taxon>
        <taxon>Platysternidae</taxon>
        <taxon>Platysternon</taxon>
    </lineage>
</organism>
<sequence length="292" mass="33311">MASSMRSLLSDHSRYVESFRLFLENSTEHQCMLEFVEKKLPGIISSIGIGKSAINILSVGGGSGEIDLQILSKVQAKYPGVTINNEVIEPSGEQILSYKERVAKTPNLENIKFTWHKETSSEYKSQMNEKKEFKKWDFIHMIQMLYYVKDIPATIQYFHSLLEAKAKLLIILVSGTSGWARLWKKYGPRLPLNDLCLYVSSADIKEQLNTIGLKYQVYELPSTMDITNCFIKGNKEGELLMDFLTETCYFSKTASLDLKNEIMEELKKPECSEEKDGKVFFNNNLSAIVIEP</sequence>
<dbReference type="InterPro" id="IPR029063">
    <property type="entry name" value="SAM-dependent_MTases_sf"/>
</dbReference>
<evidence type="ECO:0000256" key="5">
    <source>
        <dbReference type="PIRSR" id="PIRSR016616-1"/>
    </source>
</evidence>
<evidence type="ECO:0000256" key="2">
    <source>
        <dbReference type="ARBA" id="ARBA00022603"/>
    </source>
</evidence>
<gene>
    <name evidence="7" type="ORF">DR999_PMT06822</name>
</gene>
<keyword evidence="8" id="KW-1185">Reference proteome</keyword>
<proteinExistence type="predicted"/>
<dbReference type="AlphaFoldDB" id="A0A4D9EFF1"/>
<dbReference type="OrthoDB" id="5984880at2759"/>
<dbReference type="PIRSF" id="PIRSF016616">
    <property type="entry name" value="HHMT"/>
    <property type="match status" value="1"/>
</dbReference>
<dbReference type="FunFam" id="3.40.50.150:FF:000118">
    <property type="entry name" value="Histamine N-methyltransferase"/>
    <property type="match status" value="1"/>
</dbReference>
<feature type="binding site" evidence="5">
    <location>
        <position position="60"/>
    </location>
    <ligand>
        <name>S-adenosyl-L-methionine</name>
        <dbReference type="ChEBI" id="CHEBI:59789"/>
    </ligand>
</feature>
<comment type="caution">
    <text evidence="7">The sequence shown here is derived from an EMBL/GenBank/DDBJ whole genome shotgun (WGS) entry which is preliminary data.</text>
</comment>
<feature type="binding site" evidence="5">
    <location>
        <position position="142"/>
    </location>
    <ligand>
        <name>S-adenosyl-L-methionine</name>
        <dbReference type="ChEBI" id="CHEBI:59789"/>
    </ligand>
</feature>
<evidence type="ECO:0000313" key="7">
    <source>
        <dbReference type="EMBL" id="TFK10091.1"/>
    </source>
</evidence>
<accession>A0A4D9EFF1</accession>
<dbReference type="SUPFAM" id="SSF53335">
    <property type="entry name" value="S-adenosyl-L-methionine-dependent methyltransferases"/>
    <property type="match status" value="1"/>
</dbReference>
<dbReference type="PROSITE" id="PS51597">
    <property type="entry name" value="SAM_HNMT"/>
    <property type="match status" value="1"/>
</dbReference>
<protein>
    <submittedName>
        <fullName evidence="7">Exosome complex component RRP40</fullName>
    </submittedName>
</protein>
<dbReference type="Gene3D" id="3.40.50.150">
    <property type="entry name" value="Vaccinia Virus protein VP39"/>
    <property type="match status" value="1"/>
</dbReference>
<evidence type="ECO:0000313" key="8">
    <source>
        <dbReference type="Proteomes" id="UP000297703"/>
    </source>
</evidence>
<comment type="subunit">
    <text evidence="1">Monomer.</text>
</comment>
<feature type="binding site" evidence="6">
    <location>
        <position position="28"/>
    </location>
    <ligand>
        <name>substrate</name>
    </ligand>
</feature>
<evidence type="ECO:0000256" key="4">
    <source>
        <dbReference type="ARBA" id="ARBA00022691"/>
    </source>
</evidence>
<dbReference type="Proteomes" id="UP000297703">
    <property type="component" value="Unassembled WGS sequence"/>
</dbReference>
<name>A0A4D9EFF1_9SAUR</name>
<feature type="binding site" evidence="5">
    <location>
        <position position="120"/>
    </location>
    <ligand>
        <name>S-adenosyl-L-methionine</name>
        <dbReference type="ChEBI" id="CHEBI:59789"/>
    </ligand>
</feature>
<dbReference type="GO" id="GO:0032259">
    <property type="term" value="P:methylation"/>
    <property type="evidence" value="ECO:0007669"/>
    <property type="project" value="UniProtKB-KW"/>
</dbReference>